<dbReference type="InterPro" id="IPR051313">
    <property type="entry name" value="Bact_iron-sidero_bind"/>
</dbReference>
<dbReference type="InterPro" id="IPR033870">
    <property type="entry name" value="FatB"/>
</dbReference>
<dbReference type="PROSITE" id="PS51257">
    <property type="entry name" value="PROKAR_LIPOPROTEIN"/>
    <property type="match status" value="1"/>
</dbReference>
<feature type="chain" id="PRO_5012488010" evidence="6">
    <location>
        <begin position="24"/>
        <end position="305"/>
    </location>
</feature>
<sequence>MRLSLKLATLLLAAIACTGQPGAAGAETLVKHAKGETVLPSMPQRVFVYDLASLDTLSALGVEVAGVPGGVKPDYLQKYNAPEVARIGSVFEPDFEKVSAAAPDLIIVGGRSSAKYADLARIAPTIDLTPDFTNFVGSAKTNIETLGSIFGKDAEARGLIDKLDASIADLKGKAGKAGKGMLLLTTGGKLSTFGPGSRFGILFSEYGVEPVDTGLKVGMHGQPASFEYILDKNPDWIFIIDRDAAIGHQGGGALKLLDNEIVGKTTAWQKGHVVALDPVSWYLIGGGVTSLQREVDQLIAAFDKG</sequence>
<keyword evidence="5 6" id="KW-0732">Signal</keyword>
<keyword evidence="4" id="KW-0408">Iron</keyword>
<dbReference type="PROSITE" id="PS50983">
    <property type="entry name" value="FE_B12_PBP"/>
    <property type="match status" value="1"/>
</dbReference>
<dbReference type="GO" id="GO:1901678">
    <property type="term" value="P:iron coordination entity transport"/>
    <property type="evidence" value="ECO:0007669"/>
    <property type="project" value="UniProtKB-ARBA"/>
</dbReference>
<dbReference type="PANTHER" id="PTHR30532">
    <property type="entry name" value="IRON III DICITRATE-BINDING PERIPLASMIC PROTEIN"/>
    <property type="match status" value="1"/>
</dbReference>
<gene>
    <name evidence="8" type="ORF">KL86PLE_100216</name>
</gene>
<comment type="subcellular location">
    <subcellularLocation>
        <location evidence="1">Cell envelope</location>
    </subcellularLocation>
</comment>
<name>A0A212L1L9_9HYPH</name>
<reference evidence="8" key="1">
    <citation type="submission" date="2016-08" db="EMBL/GenBank/DDBJ databases">
        <authorList>
            <person name="Seilhamer J.J."/>
        </authorList>
    </citation>
    <scope>NUCLEOTIDE SEQUENCE</scope>
    <source>
        <strain evidence="8">86</strain>
    </source>
</reference>
<evidence type="ECO:0000256" key="3">
    <source>
        <dbReference type="ARBA" id="ARBA00022448"/>
    </source>
</evidence>
<dbReference type="CDD" id="cd01140">
    <property type="entry name" value="FatB"/>
    <property type="match status" value="1"/>
</dbReference>
<organism evidence="8">
    <name type="scientific">uncultured Pleomorphomonas sp</name>
    <dbReference type="NCBI Taxonomy" id="442121"/>
    <lineage>
        <taxon>Bacteria</taxon>
        <taxon>Pseudomonadati</taxon>
        <taxon>Pseudomonadota</taxon>
        <taxon>Alphaproteobacteria</taxon>
        <taxon>Hyphomicrobiales</taxon>
        <taxon>Pleomorphomonadaceae</taxon>
        <taxon>Pleomorphomonas</taxon>
        <taxon>environmental samples</taxon>
    </lineage>
</organism>
<evidence type="ECO:0000313" key="8">
    <source>
        <dbReference type="EMBL" id="SCM71464.1"/>
    </source>
</evidence>
<dbReference type="RefSeq" id="WP_288199023.1">
    <property type="nucleotide sequence ID" value="NZ_LT608334.1"/>
</dbReference>
<feature type="signal peptide" evidence="6">
    <location>
        <begin position="1"/>
        <end position="23"/>
    </location>
</feature>
<dbReference type="PANTHER" id="PTHR30532:SF28">
    <property type="entry name" value="PETROBACTIN-BINDING PROTEIN YCLQ"/>
    <property type="match status" value="1"/>
</dbReference>
<keyword evidence="4" id="KW-0406">Ion transport</keyword>
<dbReference type="EMBL" id="FMJD01000002">
    <property type="protein sequence ID" value="SCM71464.1"/>
    <property type="molecule type" value="Genomic_DNA"/>
</dbReference>
<dbReference type="InterPro" id="IPR002491">
    <property type="entry name" value="ABC_transptr_periplasmic_BD"/>
</dbReference>
<keyword evidence="4" id="KW-0410">Iron transport</keyword>
<protein>
    <submittedName>
        <fullName evidence="8">Iron-siderophore ABC transporter</fullName>
    </submittedName>
</protein>
<evidence type="ECO:0000259" key="7">
    <source>
        <dbReference type="PROSITE" id="PS50983"/>
    </source>
</evidence>
<dbReference type="Pfam" id="PF01497">
    <property type="entry name" value="Peripla_BP_2"/>
    <property type="match status" value="1"/>
</dbReference>
<dbReference type="GO" id="GO:0030288">
    <property type="term" value="C:outer membrane-bounded periplasmic space"/>
    <property type="evidence" value="ECO:0007669"/>
    <property type="project" value="TreeGrafter"/>
</dbReference>
<dbReference type="AlphaFoldDB" id="A0A212L1L9"/>
<proteinExistence type="inferred from homology"/>
<dbReference type="Gene3D" id="3.40.50.1980">
    <property type="entry name" value="Nitrogenase molybdenum iron protein domain"/>
    <property type="match status" value="2"/>
</dbReference>
<feature type="domain" description="Fe/B12 periplasmic-binding" evidence="7">
    <location>
        <begin position="45"/>
        <end position="305"/>
    </location>
</feature>
<dbReference type="SUPFAM" id="SSF53807">
    <property type="entry name" value="Helical backbone' metal receptor"/>
    <property type="match status" value="1"/>
</dbReference>
<evidence type="ECO:0000256" key="2">
    <source>
        <dbReference type="ARBA" id="ARBA00008814"/>
    </source>
</evidence>
<evidence type="ECO:0000256" key="4">
    <source>
        <dbReference type="ARBA" id="ARBA00022496"/>
    </source>
</evidence>
<accession>A0A212L1L9</accession>
<evidence type="ECO:0000256" key="1">
    <source>
        <dbReference type="ARBA" id="ARBA00004196"/>
    </source>
</evidence>
<evidence type="ECO:0000256" key="6">
    <source>
        <dbReference type="SAM" id="SignalP"/>
    </source>
</evidence>
<comment type="similarity">
    <text evidence="2">Belongs to the bacterial solute-binding protein 8 family.</text>
</comment>
<keyword evidence="3" id="KW-0813">Transport</keyword>
<evidence type="ECO:0000256" key="5">
    <source>
        <dbReference type="ARBA" id="ARBA00022729"/>
    </source>
</evidence>